<dbReference type="InterPro" id="IPR058136">
    <property type="entry name" value="AmpC"/>
</dbReference>
<dbReference type="Pfam" id="PF00144">
    <property type="entry name" value="Beta-lactamase"/>
    <property type="match status" value="1"/>
</dbReference>
<keyword evidence="7" id="KW-0732">Signal</keyword>
<keyword evidence="5 6" id="KW-0046">Antibiotic resistance</keyword>
<comment type="catalytic activity">
    <reaction evidence="1 6">
        <text>a beta-lactam + H2O = a substituted beta-amino acid</text>
        <dbReference type="Rhea" id="RHEA:20401"/>
        <dbReference type="ChEBI" id="CHEBI:15377"/>
        <dbReference type="ChEBI" id="CHEBI:35627"/>
        <dbReference type="ChEBI" id="CHEBI:140347"/>
        <dbReference type="EC" id="3.5.2.6"/>
    </reaction>
</comment>
<dbReference type="InterPro" id="IPR050491">
    <property type="entry name" value="AmpC-like"/>
</dbReference>
<evidence type="ECO:0000256" key="2">
    <source>
        <dbReference type="ARBA" id="ARBA00007840"/>
    </source>
</evidence>
<comment type="caution">
    <text evidence="9">The sequence shown here is derived from an EMBL/GenBank/DDBJ whole genome shotgun (WGS) entry which is preliminary data.</text>
</comment>
<evidence type="ECO:0000256" key="5">
    <source>
        <dbReference type="ARBA" id="ARBA00023251"/>
    </source>
</evidence>
<dbReference type="RefSeq" id="WP_106352956.1">
    <property type="nucleotide sequence ID" value="NZ_JANSLM010000002.1"/>
</dbReference>
<dbReference type="SUPFAM" id="SSF56601">
    <property type="entry name" value="beta-lactamase/transpeptidase-like"/>
    <property type="match status" value="1"/>
</dbReference>
<dbReference type="InterPro" id="IPR001466">
    <property type="entry name" value="Beta-lactam-related"/>
</dbReference>
<dbReference type="GO" id="GO:0017001">
    <property type="term" value="P:antibiotic catabolic process"/>
    <property type="evidence" value="ECO:0007669"/>
    <property type="project" value="InterPro"/>
</dbReference>
<protein>
    <recommendedName>
        <fullName evidence="3 6">Beta-lactamase</fullName>
        <ecNumber evidence="3 6">3.5.2.6</ecNumber>
    </recommendedName>
</protein>
<dbReference type="PROSITE" id="PS00336">
    <property type="entry name" value="BETA_LACTAMASE_C"/>
    <property type="match status" value="1"/>
</dbReference>
<evidence type="ECO:0000313" key="9">
    <source>
        <dbReference type="EMBL" id="MDT8837199.1"/>
    </source>
</evidence>
<dbReference type="AlphaFoldDB" id="A0AAP5Q7V4"/>
<accession>A0AAP5Q7V4</accession>
<evidence type="ECO:0000259" key="8">
    <source>
        <dbReference type="Pfam" id="PF00144"/>
    </source>
</evidence>
<dbReference type="GO" id="GO:0030288">
    <property type="term" value="C:outer membrane-bounded periplasmic space"/>
    <property type="evidence" value="ECO:0007669"/>
    <property type="project" value="InterPro"/>
</dbReference>
<dbReference type="Proteomes" id="UP001246473">
    <property type="component" value="Unassembled WGS sequence"/>
</dbReference>
<feature type="domain" description="Beta-lactamase-related" evidence="8">
    <location>
        <begin position="37"/>
        <end position="381"/>
    </location>
</feature>
<sequence length="389" mass="42470">MNLRAISVIATALFTCAIATVSRAADDQQSRISQTVSRAIQPVMAKDNIAGMAVGIVDGDKHYVFNYGLASTETKQPVTRDTLFELGSVSKTLTATLASYAQVRGDLSLSDQSDKYLPSLRNSPFGKVSLLSLGTHTPGGLPLQVPDSIHNNDQLMQYFQQWQPTYAPGTYRTYANPGIGALGLITAKSMGQDFSRLMENQLFPALDMKRSYIKVPASALNDYAQGYTKQGAPIRMAPGVLSEEAYGVRTTAADMIRFVQANMNLIPLDPKFQRAVTETHTGYFKAGPMTQDLIWEQYPYPVKLQTLLDGNSPAMIFNATPVTAISPPQAPREDVWINKTGSTNGFGAYIAFIPQKRLGIVILANKNFPIEERVSAAYRILTSLANGQQ</sequence>
<evidence type="ECO:0000256" key="6">
    <source>
        <dbReference type="RuleBase" id="RU361140"/>
    </source>
</evidence>
<evidence type="ECO:0000313" key="10">
    <source>
        <dbReference type="Proteomes" id="UP001246473"/>
    </source>
</evidence>
<organism evidence="9 10">
    <name type="scientific">Paraburkholderia fungorum</name>
    <dbReference type="NCBI Taxonomy" id="134537"/>
    <lineage>
        <taxon>Bacteria</taxon>
        <taxon>Pseudomonadati</taxon>
        <taxon>Pseudomonadota</taxon>
        <taxon>Betaproteobacteria</taxon>
        <taxon>Burkholderiales</taxon>
        <taxon>Burkholderiaceae</taxon>
        <taxon>Paraburkholderia</taxon>
    </lineage>
</organism>
<dbReference type="EMBL" id="JANSLM010000002">
    <property type="protein sequence ID" value="MDT8837199.1"/>
    <property type="molecule type" value="Genomic_DNA"/>
</dbReference>
<dbReference type="InterPro" id="IPR001586">
    <property type="entry name" value="Beta-lactam_class-C_AS"/>
</dbReference>
<dbReference type="GO" id="GO:0008800">
    <property type="term" value="F:beta-lactamase activity"/>
    <property type="evidence" value="ECO:0007669"/>
    <property type="project" value="UniProtKB-UniRule"/>
</dbReference>
<reference evidence="9" key="1">
    <citation type="submission" date="2022-08" db="EMBL/GenBank/DDBJ databases">
        <authorList>
            <person name="Kim S.-J."/>
        </authorList>
    </citation>
    <scope>NUCLEOTIDE SEQUENCE</scope>
    <source>
        <strain evidence="9">KJ</strain>
    </source>
</reference>
<comment type="similarity">
    <text evidence="2 6">Belongs to the class-C beta-lactamase family.</text>
</comment>
<gene>
    <name evidence="9" type="ORF">ParKJ_07235</name>
</gene>
<dbReference type="InterPro" id="IPR012338">
    <property type="entry name" value="Beta-lactam/transpept-like"/>
</dbReference>
<evidence type="ECO:0000256" key="3">
    <source>
        <dbReference type="ARBA" id="ARBA00012865"/>
    </source>
</evidence>
<dbReference type="Gene3D" id="3.40.710.10">
    <property type="entry name" value="DD-peptidase/beta-lactamase superfamily"/>
    <property type="match status" value="1"/>
</dbReference>
<proteinExistence type="inferred from homology"/>
<keyword evidence="4 6" id="KW-0378">Hydrolase</keyword>
<dbReference type="NCBIfam" id="NF033085">
    <property type="entry name" value="bla_class_C"/>
    <property type="match status" value="1"/>
</dbReference>
<feature type="chain" id="PRO_5042987862" description="Beta-lactamase" evidence="7">
    <location>
        <begin position="25"/>
        <end position="389"/>
    </location>
</feature>
<dbReference type="EC" id="3.5.2.6" evidence="3 6"/>
<evidence type="ECO:0000256" key="7">
    <source>
        <dbReference type="SAM" id="SignalP"/>
    </source>
</evidence>
<dbReference type="PANTHER" id="PTHR46825:SF8">
    <property type="entry name" value="BETA-LACTAMASE-RELATED"/>
    <property type="match status" value="1"/>
</dbReference>
<name>A0AAP5Q7V4_9BURK</name>
<evidence type="ECO:0000256" key="1">
    <source>
        <dbReference type="ARBA" id="ARBA00001526"/>
    </source>
</evidence>
<feature type="signal peptide" evidence="7">
    <location>
        <begin position="1"/>
        <end position="24"/>
    </location>
</feature>
<evidence type="ECO:0000256" key="4">
    <source>
        <dbReference type="ARBA" id="ARBA00022801"/>
    </source>
</evidence>
<dbReference type="GO" id="GO:0046677">
    <property type="term" value="P:response to antibiotic"/>
    <property type="evidence" value="ECO:0007669"/>
    <property type="project" value="UniProtKB-UniRule"/>
</dbReference>
<dbReference type="PANTHER" id="PTHR46825">
    <property type="entry name" value="D-ALANYL-D-ALANINE-CARBOXYPEPTIDASE/ENDOPEPTIDASE AMPH"/>
    <property type="match status" value="1"/>
</dbReference>